<keyword evidence="1" id="KW-0732">Signal</keyword>
<dbReference type="Pfam" id="PF13517">
    <property type="entry name" value="FG-GAP_3"/>
    <property type="match status" value="1"/>
</dbReference>
<dbReference type="PANTHER" id="PTHR44103:SF1">
    <property type="entry name" value="PROPROTEIN CONVERTASE P"/>
    <property type="match status" value="1"/>
</dbReference>
<keyword evidence="4" id="KW-1185">Reference proteome</keyword>
<name>A0A7V9ACH8_9BACT</name>
<evidence type="ECO:0000256" key="1">
    <source>
        <dbReference type="ARBA" id="ARBA00022729"/>
    </source>
</evidence>
<gene>
    <name evidence="3" type="ORF">H0921_12775</name>
</gene>
<protein>
    <submittedName>
        <fullName evidence="3">VCBS repeat-containing protein</fullName>
    </submittedName>
</protein>
<dbReference type="InterPro" id="IPR013517">
    <property type="entry name" value="FG-GAP"/>
</dbReference>
<evidence type="ECO:0000313" key="3">
    <source>
        <dbReference type="EMBL" id="MBA2227034.1"/>
    </source>
</evidence>
<organism evidence="3 4">
    <name type="scientific">Thermogemmata fonticola</name>
    <dbReference type="NCBI Taxonomy" id="2755323"/>
    <lineage>
        <taxon>Bacteria</taxon>
        <taxon>Pseudomonadati</taxon>
        <taxon>Planctomycetota</taxon>
        <taxon>Planctomycetia</taxon>
        <taxon>Gemmatales</taxon>
        <taxon>Gemmataceae</taxon>
        <taxon>Thermogemmata</taxon>
    </lineage>
</organism>
<accession>A0A7V9ACH8</accession>
<feature type="domain" description="Aldos-2-ulose dehydratase beta-propeller" evidence="2">
    <location>
        <begin position="127"/>
        <end position="307"/>
    </location>
</feature>
<evidence type="ECO:0000313" key="4">
    <source>
        <dbReference type="Proteomes" id="UP000542342"/>
    </source>
</evidence>
<dbReference type="Pfam" id="PF22301">
    <property type="entry name" value="AUDH_beta_propeller"/>
    <property type="match status" value="1"/>
</dbReference>
<dbReference type="AlphaFoldDB" id="A0A7V9ACH8"/>
<comment type="caution">
    <text evidence="3">The sequence shown here is derived from an EMBL/GenBank/DDBJ whole genome shotgun (WGS) entry which is preliminary data.</text>
</comment>
<dbReference type="InterPro" id="IPR028994">
    <property type="entry name" value="Integrin_alpha_N"/>
</dbReference>
<dbReference type="Proteomes" id="UP000542342">
    <property type="component" value="Unassembled WGS sequence"/>
</dbReference>
<dbReference type="EMBL" id="JACEFB010000010">
    <property type="protein sequence ID" value="MBA2227034.1"/>
    <property type="molecule type" value="Genomic_DNA"/>
</dbReference>
<reference evidence="3 4" key="1">
    <citation type="submission" date="2020-07" db="EMBL/GenBank/DDBJ databases">
        <title>Thermogemmata thermophila gen. nov., sp. nov., a novel moderate thermophilic planctomycete from a Kamchatka hot spring.</title>
        <authorList>
            <person name="Elcheninov A.G."/>
            <person name="Podosokorskaya O.A."/>
            <person name="Kovaleva O.L."/>
            <person name="Novikov A."/>
            <person name="Bonch-Osmolovskaya E.A."/>
            <person name="Toshchakov S.V."/>
            <person name="Kublanov I.V."/>
        </authorList>
    </citation>
    <scope>NUCLEOTIDE SEQUENCE [LARGE SCALE GENOMIC DNA]</scope>
    <source>
        <strain evidence="3 4">2918</strain>
    </source>
</reference>
<dbReference type="PANTHER" id="PTHR44103">
    <property type="entry name" value="PROPROTEIN CONVERTASE P"/>
    <property type="match status" value="1"/>
</dbReference>
<dbReference type="InterPro" id="IPR054583">
    <property type="entry name" value="Beta-prop_AUDH"/>
</dbReference>
<dbReference type="Gene3D" id="2.130.10.130">
    <property type="entry name" value="Integrin alpha, N-terminal"/>
    <property type="match status" value="2"/>
</dbReference>
<dbReference type="SUPFAM" id="SSF69318">
    <property type="entry name" value="Integrin alpha N-terminal domain"/>
    <property type="match status" value="1"/>
</dbReference>
<sequence length="425" mass="48541">MCCCGGLLLGLQSGVDLLRGKVCSAEGSQESPARFPRFEMEEFDTRLKIGYAVLTTDINGDGKTDIVVVDQHEVVWYENPTWKKWMILRGKTRPDNVCITAVDIDGDRLPELVLGAGWRPTDTATPGQLFWLRRGPSLAEEWQLYELPCEEPTVHRVRAFDITGDGKPEIVHVPLHGRDNTAQRNWTNGRPVRVVALHIPQQEPTKKENWKVEVLSEELYVTHNFWPAFRDRDQSPFRFPGILVTSYEGVHVIERVGNQWRTRRIGTGYQERPQASRGASEVKSGWIGIPIIATIEPWHGHEVVVYLPPKADQHLWQRHVIDQELRWGHAVWFADLDQDGLEELIVGVRDDPNPQAGDRHTLRRGIRLYRSTDNSGMKWERYMLENGGVAVEDLCAADLNRDGRIDIIAVGRQTGNARIYWNRGR</sequence>
<proteinExistence type="predicted"/>
<evidence type="ECO:0000259" key="2">
    <source>
        <dbReference type="Pfam" id="PF22301"/>
    </source>
</evidence>